<dbReference type="Proteomes" id="UP000192247">
    <property type="component" value="Unassembled WGS sequence"/>
</dbReference>
<evidence type="ECO:0000256" key="5">
    <source>
        <dbReference type="ARBA" id="ARBA00022553"/>
    </source>
</evidence>
<evidence type="ECO:0000256" key="13">
    <source>
        <dbReference type="SAM" id="MobiDB-lite"/>
    </source>
</evidence>
<evidence type="ECO:0000256" key="2">
    <source>
        <dbReference type="ARBA" id="ARBA00007354"/>
    </source>
</evidence>
<evidence type="ECO:0000256" key="8">
    <source>
        <dbReference type="ARBA" id="ARBA00023125"/>
    </source>
</evidence>
<evidence type="ECO:0000256" key="11">
    <source>
        <dbReference type="ARBA" id="ARBA00024653"/>
    </source>
</evidence>
<evidence type="ECO:0000256" key="9">
    <source>
        <dbReference type="ARBA" id="ARBA00023163"/>
    </source>
</evidence>
<dbReference type="PANTHER" id="PTHR10528">
    <property type="entry name" value="AF4/FMR2 FAMILY MEMBER"/>
    <property type="match status" value="1"/>
</dbReference>
<comment type="caution">
    <text evidence="15">The sequence shown here is derived from an EMBL/GenBank/DDBJ whole genome shotgun (WGS) entry which is preliminary data.</text>
</comment>
<evidence type="ECO:0000313" key="16">
    <source>
        <dbReference type="Proteomes" id="UP000192247"/>
    </source>
</evidence>
<evidence type="ECO:0000259" key="14">
    <source>
        <dbReference type="Pfam" id="PF18876"/>
    </source>
</evidence>
<name>A0A1V9Y177_9ACAR</name>
<dbReference type="Pfam" id="PF18876">
    <property type="entry name" value="AFF4_CHD"/>
    <property type="match status" value="1"/>
</dbReference>
<evidence type="ECO:0000313" key="15">
    <source>
        <dbReference type="EMBL" id="OQR79489.1"/>
    </source>
</evidence>
<evidence type="ECO:0000256" key="3">
    <source>
        <dbReference type="ARBA" id="ARBA00021888"/>
    </source>
</evidence>
<sequence length="236" mass="25350">MLGGNLIELMANRSDGSRQAQKMYQDTHALVRHVCGRLHKSIPQGGAGVQESRLAVLSLRVQAVLSHRIYLIMSRDRERSTAALHEFQSLNLAKLASGYEGSAVSNGATASPAGSHSSASSGVLLTSGSGRDNGVPGSAPNSQGGSGQPVRSYTLPAGLVENVQKAVHRMMYLQRAFDLWNQSGNYMVETHNKEFFDAAASAACSSGYVDLFTPTSEFVKFARETIFRIEELTNVS</sequence>
<feature type="region of interest" description="Disordered" evidence="13">
    <location>
        <begin position="104"/>
        <end position="150"/>
    </location>
</feature>
<keyword evidence="16" id="KW-1185">Reference proteome</keyword>
<dbReference type="GO" id="GO:0003677">
    <property type="term" value="F:DNA binding"/>
    <property type="evidence" value="ECO:0007669"/>
    <property type="project" value="UniProtKB-KW"/>
</dbReference>
<organism evidence="15 16">
    <name type="scientific">Tropilaelaps mercedesae</name>
    <dbReference type="NCBI Taxonomy" id="418985"/>
    <lineage>
        <taxon>Eukaryota</taxon>
        <taxon>Metazoa</taxon>
        <taxon>Ecdysozoa</taxon>
        <taxon>Arthropoda</taxon>
        <taxon>Chelicerata</taxon>
        <taxon>Arachnida</taxon>
        <taxon>Acari</taxon>
        <taxon>Parasitiformes</taxon>
        <taxon>Mesostigmata</taxon>
        <taxon>Gamasina</taxon>
        <taxon>Dermanyssoidea</taxon>
        <taxon>Laelapidae</taxon>
        <taxon>Tropilaelaps</taxon>
    </lineage>
</organism>
<evidence type="ECO:0000256" key="6">
    <source>
        <dbReference type="ARBA" id="ARBA00022788"/>
    </source>
</evidence>
<dbReference type="InterPro" id="IPR043640">
    <property type="entry name" value="AF4/FMR2_CHD"/>
</dbReference>
<dbReference type="EMBL" id="MNPL01001061">
    <property type="protein sequence ID" value="OQR79489.1"/>
    <property type="molecule type" value="Genomic_DNA"/>
</dbReference>
<keyword evidence="6" id="KW-0562">Pair-rule protein</keyword>
<keyword evidence="5" id="KW-0597">Phosphoprotein</keyword>
<dbReference type="InterPro" id="IPR007797">
    <property type="entry name" value="AF4/FMR2"/>
</dbReference>
<keyword evidence="4" id="KW-0217">Developmental protein</keyword>
<evidence type="ECO:0000256" key="1">
    <source>
        <dbReference type="ARBA" id="ARBA00004123"/>
    </source>
</evidence>
<keyword evidence="10" id="KW-0539">Nucleus</keyword>
<keyword evidence="9" id="KW-0804">Transcription</keyword>
<proteinExistence type="inferred from homology"/>
<gene>
    <name evidence="15" type="ORF">BIW11_00147</name>
</gene>
<feature type="compositionally biased region" description="Low complexity" evidence="13">
    <location>
        <begin position="107"/>
        <end position="130"/>
    </location>
</feature>
<comment type="subcellular location">
    <subcellularLocation>
        <location evidence="1">Nucleus</location>
    </subcellularLocation>
</comment>
<evidence type="ECO:0000256" key="12">
    <source>
        <dbReference type="ARBA" id="ARBA00032149"/>
    </source>
</evidence>
<accession>A0A1V9Y177</accession>
<keyword evidence="8" id="KW-0238">DNA-binding</keyword>
<reference evidence="15 16" key="1">
    <citation type="journal article" date="2017" name="Gigascience">
        <title>Draft genome of the honey bee ectoparasitic mite, Tropilaelaps mercedesae, is shaped by the parasitic life history.</title>
        <authorList>
            <person name="Dong X."/>
            <person name="Armstrong S.D."/>
            <person name="Xia D."/>
            <person name="Makepeace B.L."/>
            <person name="Darby A.C."/>
            <person name="Kadowaki T."/>
        </authorList>
    </citation>
    <scope>NUCLEOTIDE SEQUENCE [LARGE SCALE GENOMIC DNA]</scope>
    <source>
        <strain evidence="15">Wuxi-XJTLU</strain>
    </source>
</reference>
<evidence type="ECO:0000256" key="10">
    <source>
        <dbReference type="ARBA" id="ARBA00023242"/>
    </source>
</evidence>
<protein>
    <recommendedName>
        <fullName evidence="3">AF4/FMR2 family member lilli</fullName>
    </recommendedName>
    <alternativeName>
        <fullName evidence="12">Protein lilliputian</fullName>
    </alternativeName>
</protein>
<dbReference type="GO" id="GO:0007366">
    <property type="term" value="P:periodic partitioning by pair rule gene"/>
    <property type="evidence" value="ECO:0007669"/>
    <property type="project" value="UniProtKB-KW"/>
</dbReference>
<dbReference type="GO" id="GO:0010468">
    <property type="term" value="P:regulation of gene expression"/>
    <property type="evidence" value="ECO:0007669"/>
    <property type="project" value="InterPro"/>
</dbReference>
<evidence type="ECO:0000256" key="4">
    <source>
        <dbReference type="ARBA" id="ARBA00022473"/>
    </source>
</evidence>
<comment type="similarity">
    <text evidence="2">Belongs to the AF4 family.</text>
</comment>
<dbReference type="PANTHER" id="PTHR10528:SF17">
    <property type="entry name" value="AF4_FMR2 FAMILY MEMBER LILLI"/>
    <property type="match status" value="1"/>
</dbReference>
<feature type="domain" description="AF4/FMR2 C-terminal homology" evidence="14">
    <location>
        <begin position="15"/>
        <end position="228"/>
    </location>
</feature>
<keyword evidence="7" id="KW-0805">Transcription regulation</keyword>
<evidence type="ECO:0000256" key="7">
    <source>
        <dbReference type="ARBA" id="ARBA00023015"/>
    </source>
</evidence>
<dbReference type="InParanoid" id="A0A1V9Y177"/>
<dbReference type="AlphaFoldDB" id="A0A1V9Y177"/>
<comment type="function">
    <text evidence="11">Has a role in transcriptional regulation. Acts in parallel with the Ras/MAPK and the PI3K/PKB pathways in the control of cell identity and cellular growth. Essential for regulation of the cytoskeleton and cell growth but not for cell proliferation or growth rate. Required specifically for the microtubule-based basal transport of lipid droplets. Plays a partially redundant function downstream of Raf in cell fate specification in the developing eye. Pair-rule protein that regulates embryonic cellularization, gastrulation and segmentation.</text>
</comment>
<dbReference type="GO" id="GO:0032783">
    <property type="term" value="C:super elongation complex"/>
    <property type="evidence" value="ECO:0007669"/>
    <property type="project" value="TreeGrafter"/>
</dbReference>